<keyword evidence="2" id="KW-0964">Secreted</keyword>
<dbReference type="PANTHER" id="PTHR38340:SF1">
    <property type="entry name" value="S-LAYER PROTEIN"/>
    <property type="match status" value="1"/>
</dbReference>
<protein>
    <submittedName>
        <fullName evidence="5">Bifunctional hemolysin/adenylate cyclase</fullName>
    </submittedName>
</protein>
<dbReference type="EMBL" id="FWFV01000005">
    <property type="protein sequence ID" value="SLN46092.1"/>
    <property type="molecule type" value="Genomic_DNA"/>
</dbReference>
<gene>
    <name evidence="5" type="primary">cya_2</name>
    <name evidence="5" type="ORF">PAM7066_02007</name>
</gene>
<dbReference type="Pfam" id="PF00353">
    <property type="entry name" value="HemolysinCabind"/>
    <property type="match status" value="4"/>
</dbReference>
<feature type="compositionally biased region" description="Basic and acidic residues" evidence="3">
    <location>
        <begin position="466"/>
        <end position="479"/>
    </location>
</feature>
<dbReference type="PROSITE" id="PS00330">
    <property type="entry name" value="HEMOLYSIN_CALCIUM"/>
    <property type="match status" value="4"/>
</dbReference>
<dbReference type="Proteomes" id="UP000193870">
    <property type="component" value="Unassembled WGS sequence"/>
</dbReference>
<evidence type="ECO:0000256" key="1">
    <source>
        <dbReference type="ARBA" id="ARBA00004613"/>
    </source>
</evidence>
<proteinExistence type="predicted"/>
<dbReference type="RefSeq" id="WP_085854000.1">
    <property type="nucleotide sequence ID" value="NZ_FOPF01000005.1"/>
</dbReference>
<feature type="region of interest" description="Disordered" evidence="3">
    <location>
        <begin position="401"/>
        <end position="485"/>
    </location>
</feature>
<comment type="subcellular location">
    <subcellularLocation>
        <location evidence="1">Secreted</location>
    </subcellularLocation>
</comment>
<dbReference type="SUPFAM" id="SSF51120">
    <property type="entry name" value="beta-Roll"/>
    <property type="match status" value="4"/>
</dbReference>
<evidence type="ECO:0000256" key="3">
    <source>
        <dbReference type="SAM" id="MobiDB-lite"/>
    </source>
</evidence>
<dbReference type="InterPro" id="IPR001343">
    <property type="entry name" value="Hemolysn_Ca-bd"/>
</dbReference>
<feature type="domain" description="Cadherin-like" evidence="4">
    <location>
        <begin position="193"/>
        <end position="284"/>
    </location>
</feature>
<dbReference type="InterPro" id="IPR041690">
    <property type="entry name" value="Cadherin_5"/>
</dbReference>
<evidence type="ECO:0000259" key="4">
    <source>
        <dbReference type="Pfam" id="PF17892"/>
    </source>
</evidence>
<dbReference type="Gene3D" id="2.150.10.10">
    <property type="entry name" value="Serralysin-like metalloprotease, C-terminal"/>
    <property type="match status" value="5"/>
</dbReference>
<feature type="compositionally biased region" description="Acidic residues" evidence="3">
    <location>
        <begin position="441"/>
        <end position="450"/>
    </location>
</feature>
<feature type="region of interest" description="Disordered" evidence="3">
    <location>
        <begin position="51"/>
        <end position="94"/>
    </location>
</feature>
<feature type="region of interest" description="Disordered" evidence="3">
    <location>
        <begin position="162"/>
        <end position="198"/>
    </location>
</feature>
<evidence type="ECO:0000313" key="6">
    <source>
        <dbReference type="Proteomes" id="UP000193870"/>
    </source>
</evidence>
<dbReference type="STRING" id="315423.SAMN04488020_10562"/>
<sequence length="705" mass="72217">MITVKSTKGPVETGDPAAPYVQKPVERRGGIVKAGAWLVAVAVYLKAALSGRAGESEPTTESPQEDPVDAPNLSVIPGGRSEPSGRRETADGDSAIMASQVTFALGSQSDTIAFPSVVQKPVSPVFKPAAYVRSEANENASPAGGAVPFGQGGVLTARVTAQPNHTLPSRSERDDDPEAKPGDEDGEDPKSPNRAPRVIGPVKLNDIAGCGVLAIGLAELLRGATDPDGDALQVSDLSASSGSLTKRSDGSWEFAPDGEMGPVTISYRISDGSLTVDQTLHFAVTPTQDVVGTDGADMLVGSMCADRIDAGAGDDLVDARAGDDVILGGAGNDHIVAGAGDDWVRGGAGDDVIFGGLGDDVLEGDAGNDRLFGEAGDDRLHGGLGDDELFGGAGADTLFGEEGSDKLHGGAGDDHISGGEGSDLILGEDGDDVILAGSGDDVVDAGEGDDLASGGAGNDTLSGAGGDDHLSGGDGDDRLNGGTGSDVLLGEAGDDVLCGDLGEDVVLGGAGDDTIIAAADEANDHYDGGEGCDTLDYSAVESDIAIDLVAGSATGVEIGADTITGFERIMTGAGDDLILFGGTSVSMSGGEGRNTFEFKAPALQPEAGSASVHQVNFEIGDFKVGDQLRLSKWDIFEEVLDELEDDFERLYGDRYDEDDVPIRHRTEMSEEMRGTVIEADLDGDDFYEVAIFFQGRHALVFHESV</sequence>
<keyword evidence="6" id="KW-1185">Reference proteome</keyword>
<feature type="compositionally biased region" description="Basic and acidic residues" evidence="3">
    <location>
        <begin position="170"/>
        <end position="191"/>
    </location>
</feature>
<dbReference type="GO" id="GO:0005576">
    <property type="term" value="C:extracellular region"/>
    <property type="evidence" value="ECO:0007669"/>
    <property type="project" value="UniProtKB-SubCell"/>
</dbReference>
<dbReference type="InterPro" id="IPR011049">
    <property type="entry name" value="Serralysin-like_metalloprot_C"/>
</dbReference>
<evidence type="ECO:0000256" key="2">
    <source>
        <dbReference type="ARBA" id="ARBA00022525"/>
    </source>
</evidence>
<dbReference type="AlphaFoldDB" id="A0A1Y5SQH6"/>
<feature type="compositionally biased region" description="Basic and acidic residues" evidence="3">
    <location>
        <begin position="403"/>
        <end position="417"/>
    </location>
</feature>
<accession>A0A1Y5SQH6</accession>
<name>A0A1Y5SQH6_9RHOB</name>
<reference evidence="5 6" key="1">
    <citation type="submission" date="2017-03" db="EMBL/GenBank/DDBJ databases">
        <authorList>
            <person name="Afonso C.L."/>
            <person name="Miller P.J."/>
            <person name="Scott M.A."/>
            <person name="Spackman E."/>
            <person name="Goraichik I."/>
            <person name="Dimitrov K.M."/>
            <person name="Suarez D.L."/>
            <person name="Swayne D.E."/>
        </authorList>
    </citation>
    <scope>NUCLEOTIDE SEQUENCE [LARGE SCALE GENOMIC DNA]</scope>
    <source>
        <strain evidence="5 6">CECT 7066</strain>
    </source>
</reference>
<organism evidence="5 6">
    <name type="scientific">Palleronia marisminoris</name>
    <dbReference type="NCBI Taxonomy" id="315423"/>
    <lineage>
        <taxon>Bacteria</taxon>
        <taxon>Pseudomonadati</taxon>
        <taxon>Pseudomonadota</taxon>
        <taxon>Alphaproteobacteria</taxon>
        <taxon>Rhodobacterales</taxon>
        <taxon>Roseobacteraceae</taxon>
        <taxon>Palleronia</taxon>
    </lineage>
</organism>
<dbReference type="InterPro" id="IPR018511">
    <property type="entry name" value="Hemolysin-typ_Ca-bd_CS"/>
</dbReference>
<dbReference type="PRINTS" id="PR00313">
    <property type="entry name" value="CABNDNGRPT"/>
</dbReference>
<dbReference type="OrthoDB" id="9342475at2"/>
<dbReference type="InterPro" id="IPR050557">
    <property type="entry name" value="RTX_toxin/Mannuronan_C5-epim"/>
</dbReference>
<evidence type="ECO:0000313" key="5">
    <source>
        <dbReference type="EMBL" id="SLN46092.1"/>
    </source>
</evidence>
<dbReference type="PANTHER" id="PTHR38340">
    <property type="entry name" value="S-LAYER PROTEIN"/>
    <property type="match status" value="1"/>
</dbReference>
<dbReference type="GO" id="GO:0005509">
    <property type="term" value="F:calcium ion binding"/>
    <property type="evidence" value="ECO:0007669"/>
    <property type="project" value="InterPro"/>
</dbReference>
<dbReference type="Pfam" id="PF17892">
    <property type="entry name" value="Cadherin_5"/>
    <property type="match status" value="1"/>
</dbReference>